<evidence type="ECO:0008006" key="5">
    <source>
        <dbReference type="Google" id="ProtNLM"/>
    </source>
</evidence>
<organism evidence="3 4">
    <name type="scientific">Phycisphaera mikurensis (strain NBRC 102666 / KCTC 22515 / FYK2301M01)</name>
    <dbReference type="NCBI Taxonomy" id="1142394"/>
    <lineage>
        <taxon>Bacteria</taxon>
        <taxon>Pseudomonadati</taxon>
        <taxon>Planctomycetota</taxon>
        <taxon>Phycisphaerae</taxon>
        <taxon>Phycisphaerales</taxon>
        <taxon>Phycisphaeraceae</taxon>
        <taxon>Phycisphaera</taxon>
    </lineage>
</organism>
<evidence type="ECO:0000259" key="1">
    <source>
        <dbReference type="Pfam" id="PF06230"/>
    </source>
</evidence>
<proteinExistence type="predicted"/>
<dbReference type="Pfam" id="PF17930">
    <property type="entry name" value="LpxI_N"/>
    <property type="match status" value="1"/>
</dbReference>
<dbReference type="InterPro" id="IPR053174">
    <property type="entry name" value="LpxI"/>
</dbReference>
<dbReference type="AlphaFoldDB" id="I0IG32"/>
<dbReference type="KEGG" id="phm:PSMK_20610"/>
<dbReference type="STRING" id="1142394.PSMK_20610"/>
<dbReference type="PANTHER" id="PTHR39962">
    <property type="entry name" value="BLL4848 PROTEIN"/>
    <property type="match status" value="1"/>
</dbReference>
<reference evidence="3 4" key="1">
    <citation type="submission" date="2012-02" db="EMBL/GenBank/DDBJ databases">
        <title>Complete genome sequence of Phycisphaera mikurensis NBRC 102666.</title>
        <authorList>
            <person name="Ankai A."/>
            <person name="Hosoyama A."/>
            <person name="Terui Y."/>
            <person name="Sekine M."/>
            <person name="Fukai R."/>
            <person name="Kato Y."/>
            <person name="Nakamura S."/>
            <person name="Yamada-Narita S."/>
            <person name="Kawakoshi A."/>
            <person name="Fukunaga Y."/>
            <person name="Yamazaki S."/>
            <person name="Fujita N."/>
        </authorList>
    </citation>
    <scope>NUCLEOTIDE SEQUENCE [LARGE SCALE GENOMIC DNA]</scope>
    <source>
        <strain evidence="4">NBRC 102666 / KCTC 22515 / FYK2301M01</strain>
    </source>
</reference>
<evidence type="ECO:0000313" key="4">
    <source>
        <dbReference type="Proteomes" id="UP000007881"/>
    </source>
</evidence>
<dbReference type="EMBL" id="AP012338">
    <property type="protein sequence ID" value="BAM04220.1"/>
    <property type="molecule type" value="Genomic_DNA"/>
</dbReference>
<feature type="domain" description="LpxI C-terminal" evidence="1">
    <location>
        <begin position="149"/>
        <end position="277"/>
    </location>
</feature>
<dbReference type="HOGENOM" id="CLU_085042_0_0_0"/>
<dbReference type="PANTHER" id="PTHR39962:SF1">
    <property type="entry name" value="LPXI FAMILY PROTEIN"/>
    <property type="match status" value="1"/>
</dbReference>
<dbReference type="InterPro" id="IPR043167">
    <property type="entry name" value="LpxI_C_sf"/>
</dbReference>
<accession>I0IG32</accession>
<protein>
    <recommendedName>
        <fullName evidence="5">DUF1009 domain-containing protein</fullName>
    </recommendedName>
</protein>
<feature type="domain" description="LpxI N-terminal" evidence="2">
    <location>
        <begin position="10"/>
        <end position="143"/>
    </location>
</feature>
<sequence>MIEAAALAPIGLIAGEGRLPVLVAEGLVAAGRRVVAVSLSGCADGSLAKICEEVVPVSMLRPGGWARALRRRGAAEAIMVGRVGKGVQYDVRGILGHLPDWRAARVWLLRTRHDRRSQALLGHLADELAAAGITLIDSTTPVADHLARAGWMTRSRPAAGVLRDAELAWSVLERMNELEVGQAIAVRGRDVLAVEAAEGTDAMIRRAGELARGKGWTLCKGAGPAKDPRFDVPTVGLETIANLRAAGAVCLVLDAGGVILVDRKAVLAAADEAGIAVCGLGPGVGVLRALPEAT</sequence>
<dbReference type="InterPro" id="IPR041255">
    <property type="entry name" value="LpxI_N"/>
</dbReference>
<dbReference type="InterPro" id="IPR010415">
    <property type="entry name" value="LpxI_C"/>
</dbReference>
<dbReference type="Gene3D" id="3.40.50.20">
    <property type="match status" value="1"/>
</dbReference>
<keyword evidence="4" id="KW-1185">Reference proteome</keyword>
<evidence type="ECO:0000259" key="2">
    <source>
        <dbReference type="Pfam" id="PF17930"/>
    </source>
</evidence>
<dbReference type="Gene3D" id="3.40.140.80">
    <property type="match status" value="1"/>
</dbReference>
<name>I0IG32_PHYMF</name>
<dbReference type="eggNOG" id="COG3494">
    <property type="taxonomic scope" value="Bacteria"/>
</dbReference>
<gene>
    <name evidence="3" type="ordered locus">PSMK_20610</name>
</gene>
<dbReference type="RefSeq" id="WP_014437438.1">
    <property type="nucleotide sequence ID" value="NC_017080.1"/>
</dbReference>
<evidence type="ECO:0000313" key="3">
    <source>
        <dbReference type="EMBL" id="BAM04220.1"/>
    </source>
</evidence>
<dbReference type="OrthoDB" id="9789836at2"/>
<dbReference type="Pfam" id="PF06230">
    <property type="entry name" value="LpxI_C"/>
    <property type="match status" value="1"/>
</dbReference>
<dbReference type="Proteomes" id="UP000007881">
    <property type="component" value="Chromosome"/>
</dbReference>